<keyword evidence="6" id="KW-0256">Endoplasmic reticulum</keyword>
<keyword evidence="8" id="KW-0249">Electron transport</keyword>
<keyword evidence="9 14" id="KW-1133">Transmembrane helix</keyword>
<keyword evidence="7" id="KW-0492">Microsome</keyword>
<dbReference type="PANTHER" id="PTHR19359:SF129">
    <property type="entry name" value="CYTOCHROME B5 ISOFORM B"/>
    <property type="match status" value="1"/>
</dbReference>
<dbReference type="GO" id="GO:0005789">
    <property type="term" value="C:endoplasmic reticulum membrane"/>
    <property type="evidence" value="ECO:0007669"/>
    <property type="project" value="UniProtKB-SubCell"/>
</dbReference>
<evidence type="ECO:0000256" key="13">
    <source>
        <dbReference type="ARBA" id="ARBA00038168"/>
    </source>
</evidence>
<dbReference type="PANTHER" id="PTHR19359">
    <property type="entry name" value="CYTOCHROME B5"/>
    <property type="match status" value="1"/>
</dbReference>
<evidence type="ECO:0000256" key="10">
    <source>
        <dbReference type="ARBA" id="ARBA00023004"/>
    </source>
</evidence>
<comment type="similarity">
    <text evidence="13 14">Belongs to the cytochrome b5 family.</text>
</comment>
<keyword evidence="5 14" id="KW-0479">Metal-binding</keyword>
<comment type="subcellular location">
    <subcellularLocation>
        <location evidence="1">Endoplasmic reticulum membrane</location>
        <topology evidence="1">Single-pass membrane protein</topology>
        <orientation evidence="1">Cytoplasmic side</orientation>
    </subcellularLocation>
    <subcellularLocation>
        <location evidence="12">Microsome membrane</location>
        <topology evidence="12">Single-pass membrane protein</topology>
        <orientation evidence="12">Cytoplasmic side</orientation>
    </subcellularLocation>
</comment>
<dbReference type="InterPro" id="IPR018506">
    <property type="entry name" value="Cyt_B5_heme-BS"/>
</dbReference>
<evidence type="ECO:0000313" key="17">
    <source>
        <dbReference type="Proteomes" id="UP000015453"/>
    </source>
</evidence>
<accession>S8CD76</accession>
<keyword evidence="11 14" id="KW-0472">Membrane</keyword>
<organism evidence="16 17">
    <name type="scientific">Genlisea aurea</name>
    <dbReference type="NCBI Taxonomy" id="192259"/>
    <lineage>
        <taxon>Eukaryota</taxon>
        <taxon>Viridiplantae</taxon>
        <taxon>Streptophyta</taxon>
        <taxon>Embryophyta</taxon>
        <taxon>Tracheophyta</taxon>
        <taxon>Spermatophyta</taxon>
        <taxon>Magnoliopsida</taxon>
        <taxon>eudicotyledons</taxon>
        <taxon>Gunneridae</taxon>
        <taxon>Pentapetalae</taxon>
        <taxon>asterids</taxon>
        <taxon>lamiids</taxon>
        <taxon>Lamiales</taxon>
        <taxon>Lentibulariaceae</taxon>
        <taxon>Genlisea</taxon>
    </lineage>
</organism>
<name>S8CD76_9LAMI</name>
<gene>
    <name evidence="16" type="ORF">M569_09892</name>
</gene>
<feature type="domain" description="Cytochrome b5 heme-binding" evidence="15">
    <location>
        <begin position="2"/>
        <end position="78"/>
    </location>
</feature>
<sequence length="126" mass="14304">MAKTFTWAEVSRHNTNKDCWLLINGKVYDVTKFLGEHPGGEDVLVFATGKDSTPEFEEVGHSATAKKRMEEFYLGDIDTSTGEHIPSVPPPEKLQTNTFERQIMQFFLPLIVLIIALALALRFYTR</sequence>
<dbReference type="Proteomes" id="UP000015453">
    <property type="component" value="Unassembled WGS sequence"/>
</dbReference>
<evidence type="ECO:0000256" key="5">
    <source>
        <dbReference type="ARBA" id="ARBA00022723"/>
    </source>
</evidence>
<dbReference type="PRINTS" id="PR00363">
    <property type="entry name" value="CYTOCHROMEB5"/>
</dbReference>
<evidence type="ECO:0000256" key="11">
    <source>
        <dbReference type="ARBA" id="ARBA00023136"/>
    </source>
</evidence>
<dbReference type="SUPFAM" id="SSF55856">
    <property type="entry name" value="Cytochrome b5-like heme/steroid binding domain"/>
    <property type="match status" value="1"/>
</dbReference>
<evidence type="ECO:0000256" key="9">
    <source>
        <dbReference type="ARBA" id="ARBA00022989"/>
    </source>
</evidence>
<evidence type="ECO:0000256" key="12">
    <source>
        <dbReference type="ARBA" id="ARBA00037877"/>
    </source>
</evidence>
<dbReference type="Pfam" id="PF00173">
    <property type="entry name" value="Cyt-b5"/>
    <property type="match status" value="1"/>
</dbReference>
<evidence type="ECO:0000256" key="8">
    <source>
        <dbReference type="ARBA" id="ARBA00022982"/>
    </source>
</evidence>
<dbReference type="InterPro" id="IPR050668">
    <property type="entry name" value="Cytochrome_b5"/>
</dbReference>
<evidence type="ECO:0000256" key="1">
    <source>
        <dbReference type="ARBA" id="ARBA00004131"/>
    </source>
</evidence>
<keyword evidence="3 14" id="KW-0349">Heme</keyword>
<evidence type="ECO:0000256" key="14">
    <source>
        <dbReference type="RuleBase" id="RU362121"/>
    </source>
</evidence>
<dbReference type="SMART" id="SM01117">
    <property type="entry name" value="Cyt-b5"/>
    <property type="match status" value="1"/>
</dbReference>
<dbReference type="GO" id="GO:0046872">
    <property type="term" value="F:metal ion binding"/>
    <property type="evidence" value="ECO:0007669"/>
    <property type="project" value="UniProtKB-UniRule"/>
</dbReference>
<evidence type="ECO:0000313" key="16">
    <source>
        <dbReference type="EMBL" id="EPS64889.1"/>
    </source>
</evidence>
<keyword evidence="4 14" id="KW-0812">Transmembrane</keyword>
<dbReference type="InterPro" id="IPR001199">
    <property type="entry name" value="Cyt_B5-like_heme/steroid-bd"/>
</dbReference>
<protein>
    <recommendedName>
        <fullName evidence="15">Cytochrome b5 heme-binding domain-containing protein</fullName>
    </recommendedName>
</protein>
<dbReference type="FunFam" id="3.10.120.10:FF:000002">
    <property type="entry name" value="Cytochrome b5 type B"/>
    <property type="match status" value="1"/>
</dbReference>
<evidence type="ECO:0000256" key="2">
    <source>
        <dbReference type="ARBA" id="ARBA00022448"/>
    </source>
</evidence>
<dbReference type="GO" id="GO:0020037">
    <property type="term" value="F:heme binding"/>
    <property type="evidence" value="ECO:0007669"/>
    <property type="project" value="UniProtKB-UniRule"/>
</dbReference>
<dbReference type="PROSITE" id="PS00191">
    <property type="entry name" value="CYTOCHROME_B5_1"/>
    <property type="match status" value="1"/>
</dbReference>
<reference evidence="16 17" key="1">
    <citation type="journal article" date="2013" name="BMC Genomics">
        <title>The miniature genome of a carnivorous plant Genlisea aurea contains a low number of genes and short non-coding sequences.</title>
        <authorList>
            <person name="Leushkin E.V."/>
            <person name="Sutormin R.A."/>
            <person name="Nabieva E.R."/>
            <person name="Penin A.A."/>
            <person name="Kondrashov A.S."/>
            <person name="Logacheva M.D."/>
        </authorList>
    </citation>
    <scope>NUCLEOTIDE SEQUENCE [LARGE SCALE GENOMIC DNA]</scope>
</reference>
<dbReference type="InterPro" id="IPR036400">
    <property type="entry name" value="Cyt_B5-like_heme/steroid_sf"/>
</dbReference>
<dbReference type="EMBL" id="AUSU01004546">
    <property type="protein sequence ID" value="EPS64889.1"/>
    <property type="molecule type" value="Genomic_DNA"/>
</dbReference>
<evidence type="ECO:0000256" key="3">
    <source>
        <dbReference type="ARBA" id="ARBA00022617"/>
    </source>
</evidence>
<keyword evidence="10 14" id="KW-0408">Iron</keyword>
<keyword evidence="2" id="KW-0813">Transport</keyword>
<keyword evidence="17" id="KW-1185">Reference proteome</keyword>
<evidence type="ECO:0000256" key="6">
    <source>
        <dbReference type="ARBA" id="ARBA00022824"/>
    </source>
</evidence>
<proteinExistence type="inferred from homology"/>
<evidence type="ECO:0000256" key="4">
    <source>
        <dbReference type="ARBA" id="ARBA00022692"/>
    </source>
</evidence>
<dbReference type="AlphaFoldDB" id="S8CD76"/>
<evidence type="ECO:0000259" key="15">
    <source>
        <dbReference type="PROSITE" id="PS50255"/>
    </source>
</evidence>
<dbReference type="PROSITE" id="PS50255">
    <property type="entry name" value="CYTOCHROME_B5_2"/>
    <property type="match status" value="1"/>
</dbReference>
<feature type="transmembrane region" description="Helical" evidence="14">
    <location>
        <begin position="103"/>
        <end position="124"/>
    </location>
</feature>
<dbReference type="OrthoDB" id="260519at2759"/>
<evidence type="ECO:0000256" key="7">
    <source>
        <dbReference type="ARBA" id="ARBA00022848"/>
    </source>
</evidence>
<dbReference type="Gene3D" id="3.10.120.10">
    <property type="entry name" value="Cytochrome b5-like heme/steroid binding domain"/>
    <property type="match status" value="1"/>
</dbReference>
<comment type="caution">
    <text evidence="16">The sequence shown here is derived from an EMBL/GenBank/DDBJ whole genome shotgun (WGS) entry which is preliminary data.</text>
</comment>